<evidence type="ECO:0000313" key="5">
    <source>
        <dbReference type="EMBL" id="MDO6963390.1"/>
    </source>
</evidence>
<dbReference type="InterPro" id="IPR011711">
    <property type="entry name" value="GntR_C"/>
</dbReference>
<dbReference type="Pfam" id="PF00392">
    <property type="entry name" value="GntR"/>
    <property type="match status" value="1"/>
</dbReference>
<dbReference type="RefSeq" id="WP_304375300.1">
    <property type="nucleotide sequence ID" value="NZ_JAUOZU010000005.1"/>
</dbReference>
<accession>A0ABT8YI71</accession>
<dbReference type="SUPFAM" id="SSF46785">
    <property type="entry name" value="Winged helix' DNA-binding domain"/>
    <property type="match status" value="1"/>
</dbReference>
<evidence type="ECO:0000256" key="1">
    <source>
        <dbReference type="ARBA" id="ARBA00023015"/>
    </source>
</evidence>
<dbReference type="SMART" id="SM00895">
    <property type="entry name" value="FCD"/>
    <property type="match status" value="1"/>
</dbReference>
<dbReference type="InterPro" id="IPR036388">
    <property type="entry name" value="WH-like_DNA-bd_sf"/>
</dbReference>
<evidence type="ECO:0000313" key="6">
    <source>
        <dbReference type="Proteomes" id="UP001174932"/>
    </source>
</evidence>
<dbReference type="EMBL" id="JAUOZU010000005">
    <property type="protein sequence ID" value="MDO6963390.1"/>
    <property type="molecule type" value="Genomic_DNA"/>
</dbReference>
<dbReference type="CDD" id="cd07377">
    <property type="entry name" value="WHTH_GntR"/>
    <property type="match status" value="1"/>
</dbReference>
<keyword evidence="3" id="KW-0804">Transcription</keyword>
<dbReference type="Pfam" id="PF07729">
    <property type="entry name" value="FCD"/>
    <property type="match status" value="1"/>
</dbReference>
<evidence type="ECO:0000256" key="3">
    <source>
        <dbReference type="ARBA" id="ARBA00023163"/>
    </source>
</evidence>
<dbReference type="InterPro" id="IPR000524">
    <property type="entry name" value="Tscrpt_reg_HTH_GntR"/>
</dbReference>
<keyword evidence="6" id="KW-1185">Reference proteome</keyword>
<dbReference type="InterPro" id="IPR008920">
    <property type="entry name" value="TF_FadR/GntR_C"/>
</dbReference>
<dbReference type="Gene3D" id="1.20.120.530">
    <property type="entry name" value="GntR ligand-binding domain-like"/>
    <property type="match status" value="1"/>
</dbReference>
<feature type="domain" description="HTH gntR-type" evidence="4">
    <location>
        <begin position="9"/>
        <end position="77"/>
    </location>
</feature>
<organism evidence="5 6">
    <name type="scientific">Rhizobium alvei</name>
    <dbReference type="NCBI Taxonomy" id="1132659"/>
    <lineage>
        <taxon>Bacteria</taxon>
        <taxon>Pseudomonadati</taxon>
        <taxon>Pseudomonadota</taxon>
        <taxon>Alphaproteobacteria</taxon>
        <taxon>Hyphomicrobiales</taxon>
        <taxon>Rhizobiaceae</taxon>
        <taxon>Rhizobium/Agrobacterium group</taxon>
        <taxon>Rhizobium</taxon>
    </lineage>
</organism>
<dbReference type="PROSITE" id="PS50949">
    <property type="entry name" value="HTH_GNTR"/>
    <property type="match status" value="1"/>
</dbReference>
<dbReference type="Proteomes" id="UP001174932">
    <property type="component" value="Unassembled WGS sequence"/>
</dbReference>
<name>A0ABT8YI71_9HYPH</name>
<comment type="caution">
    <text evidence="5">The sequence shown here is derived from an EMBL/GenBank/DDBJ whole genome shotgun (WGS) entry which is preliminary data.</text>
</comment>
<evidence type="ECO:0000259" key="4">
    <source>
        <dbReference type="PROSITE" id="PS50949"/>
    </source>
</evidence>
<keyword evidence="1" id="KW-0805">Transcription regulation</keyword>
<protein>
    <submittedName>
        <fullName evidence="5">FCD domain-containing protein</fullName>
    </submittedName>
</protein>
<evidence type="ECO:0000256" key="2">
    <source>
        <dbReference type="ARBA" id="ARBA00023125"/>
    </source>
</evidence>
<dbReference type="PRINTS" id="PR00035">
    <property type="entry name" value="HTHGNTR"/>
</dbReference>
<keyword evidence="2" id="KW-0238">DNA-binding</keyword>
<dbReference type="SUPFAM" id="SSF48008">
    <property type="entry name" value="GntR ligand-binding domain-like"/>
    <property type="match status" value="1"/>
</dbReference>
<dbReference type="PANTHER" id="PTHR43537:SF5">
    <property type="entry name" value="UXU OPERON TRANSCRIPTIONAL REGULATOR"/>
    <property type="match status" value="1"/>
</dbReference>
<proteinExistence type="predicted"/>
<dbReference type="SMART" id="SM00345">
    <property type="entry name" value="HTH_GNTR"/>
    <property type="match status" value="1"/>
</dbReference>
<reference evidence="5" key="2">
    <citation type="submission" date="2023-07" db="EMBL/GenBank/DDBJ databases">
        <authorList>
            <person name="Shen H."/>
        </authorList>
    </citation>
    <scope>NUCLEOTIDE SEQUENCE</scope>
    <source>
        <strain evidence="5">TNR-22</strain>
    </source>
</reference>
<sequence>MKSRPIVVQTSYREVFNQLEDAILRGELKMDEPLPTEAELCEILQVKRSTVREGIRLLEQSGLVTRNSARRLVVSAPNANRSSENIIRSVTLNKVTLEELWRVQRELEALASRLACDSITKPLLEELSANIEQTRVSRDDPKTIVRIDMEFHRLIAHASNNRALTLARDPLGLLLYASSDFVITRLAQSTDRLIAAHQRIYDAIAANDPENAAKWMLKHMDDFKRGCIMAGAVFDDPILDFVDIDVLSDLTEALRK</sequence>
<reference evidence="5" key="1">
    <citation type="journal article" date="2015" name="Int. J. Syst. Evol. Microbiol.">
        <title>Rhizobium alvei sp. nov., isolated from a freshwater river.</title>
        <authorList>
            <person name="Sheu S.Y."/>
            <person name="Huang H.W."/>
            <person name="Young C.C."/>
            <person name="Chen W.M."/>
        </authorList>
    </citation>
    <scope>NUCLEOTIDE SEQUENCE</scope>
    <source>
        <strain evidence="5">TNR-22</strain>
    </source>
</reference>
<dbReference type="InterPro" id="IPR036390">
    <property type="entry name" value="WH_DNA-bd_sf"/>
</dbReference>
<dbReference type="PANTHER" id="PTHR43537">
    <property type="entry name" value="TRANSCRIPTIONAL REGULATOR, GNTR FAMILY"/>
    <property type="match status" value="1"/>
</dbReference>
<dbReference type="Gene3D" id="1.10.10.10">
    <property type="entry name" value="Winged helix-like DNA-binding domain superfamily/Winged helix DNA-binding domain"/>
    <property type="match status" value="1"/>
</dbReference>
<gene>
    <name evidence="5" type="ORF">Q4481_05430</name>
</gene>